<dbReference type="Proteomes" id="UP001328107">
    <property type="component" value="Unassembled WGS sequence"/>
</dbReference>
<keyword evidence="3" id="KW-0862">Zinc</keyword>
<dbReference type="InterPro" id="IPR001841">
    <property type="entry name" value="Znf_RING"/>
</dbReference>
<dbReference type="Pfam" id="PF13639">
    <property type="entry name" value="zf-RING_2"/>
    <property type="match status" value="1"/>
</dbReference>
<dbReference type="PANTHER" id="PTHR45969:SF69">
    <property type="entry name" value="FINGER DOMAIN PROTEIN, PUTATIVE (AFU_ORTHOLOGUE AFUA_3G12190)-RELATED"/>
    <property type="match status" value="1"/>
</dbReference>
<evidence type="ECO:0000256" key="1">
    <source>
        <dbReference type="ARBA" id="ARBA00022723"/>
    </source>
</evidence>
<evidence type="ECO:0000256" key="4">
    <source>
        <dbReference type="PROSITE-ProRule" id="PRU00175"/>
    </source>
</evidence>
<name>A0AAN5C5I1_9BILA</name>
<dbReference type="SMART" id="SM00184">
    <property type="entry name" value="RING"/>
    <property type="match status" value="1"/>
</dbReference>
<dbReference type="AlphaFoldDB" id="A0AAN5C5I1"/>
<reference evidence="8" key="1">
    <citation type="submission" date="2022-10" db="EMBL/GenBank/DDBJ databases">
        <title>Genome assembly of Pristionchus species.</title>
        <authorList>
            <person name="Yoshida K."/>
            <person name="Sommer R.J."/>
        </authorList>
    </citation>
    <scope>NUCLEOTIDE SEQUENCE [LARGE SCALE GENOMIC DNA]</scope>
    <source>
        <strain evidence="8">RS5460</strain>
    </source>
</reference>
<evidence type="ECO:0000256" key="3">
    <source>
        <dbReference type="ARBA" id="ARBA00022833"/>
    </source>
</evidence>
<feature type="region of interest" description="Disordered" evidence="5">
    <location>
        <begin position="110"/>
        <end position="139"/>
    </location>
</feature>
<evidence type="ECO:0000313" key="7">
    <source>
        <dbReference type="EMBL" id="GMR38208.1"/>
    </source>
</evidence>
<dbReference type="GO" id="GO:0061630">
    <property type="term" value="F:ubiquitin protein ligase activity"/>
    <property type="evidence" value="ECO:0007669"/>
    <property type="project" value="TreeGrafter"/>
</dbReference>
<keyword evidence="2 4" id="KW-0863">Zinc-finger</keyword>
<accession>A0AAN5C5I1</accession>
<evidence type="ECO:0000313" key="8">
    <source>
        <dbReference type="Proteomes" id="UP001328107"/>
    </source>
</evidence>
<dbReference type="SUPFAM" id="SSF57850">
    <property type="entry name" value="RING/U-box"/>
    <property type="match status" value="1"/>
</dbReference>
<feature type="domain" description="RING-type" evidence="6">
    <location>
        <begin position="11"/>
        <end position="57"/>
    </location>
</feature>
<evidence type="ECO:0000259" key="6">
    <source>
        <dbReference type="PROSITE" id="PS50089"/>
    </source>
</evidence>
<dbReference type="Gene3D" id="3.30.40.10">
    <property type="entry name" value="Zinc/RING finger domain, C3HC4 (zinc finger)"/>
    <property type="match status" value="1"/>
</dbReference>
<feature type="compositionally biased region" description="Basic and acidic residues" evidence="5">
    <location>
        <begin position="121"/>
        <end position="139"/>
    </location>
</feature>
<dbReference type="PANTHER" id="PTHR45969">
    <property type="entry name" value="RING ZINC FINGER PROTEIN-RELATED"/>
    <property type="match status" value="1"/>
</dbReference>
<protein>
    <recommendedName>
        <fullName evidence="6">RING-type domain-containing protein</fullName>
    </recommendedName>
</protein>
<dbReference type="GO" id="GO:0016567">
    <property type="term" value="P:protein ubiquitination"/>
    <property type="evidence" value="ECO:0007669"/>
    <property type="project" value="TreeGrafter"/>
</dbReference>
<gene>
    <name evidence="7" type="ORF">PMAYCL1PPCAC_08403</name>
</gene>
<dbReference type="PROSITE" id="PS50089">
    <property type="entry name" value="ZF_RING_2"/>
    <property type="match status" value="1"/>
</dbReference>
<feature type="region of interest" description="Disordered" evidence="5">
    <location>
        <begin position="217"/>
        <end position="239"/>
    </location>
</feature>
<keyword evidence="8" id="KW-1185">Reference proteome</keyword>
<evidence type="ECO:0000256" key="5">
    <source>
        <dbReference type="SAM" id="MobiDB-lite"/>
    </source>
</evidence>
<dbReference type="GO" id="GO:0008270">
    <property type="term" value="F:zinc ion binding"/>
    <property type="evidence" value="ECO:0007669"/>
    <property type="project" value="UniProtKB-KW"/>
</dbReference>
<keyword evidence="1" id="KW-0479">Metal-binding</keyword>
<sequence>MPPLEDSLETCAICMLDHNAKLSVVLLPCGHDFHNSCAREWMETRATRDDQSCPLCRTVTKEIVDESGNSDSPGYPFGEIGEPTRSALIYEEQPRMLQQLLRETETRLSRCEELEEDEAKGEEYRQDMQSEKRKMESRREQLHRMLREFAEGEWTQELQAQLEEHEMILMVQERFDAMLREHEERMRRHHELMQRICDQEEQMREMQRRWESFWMEDRQEHEDQGEVGREEREQQPQQF</sequence>
<comment type="caution">
    <text evidence="7">The sequence shown here is derived from an EMBL/GenBank/DDBJ whole genome shotgun (WGS) entry which is preliminary data.</text>
</comment>
<dbReference type="InterPro" id="IPR013083">
    <property type="entry name" value="Znf_RING/FYVE/PHD"/>
</dbReference>
<evidence type="ECO:0000256" key="2">
    <source>
        <dbReference type="ARBA" id="ARBA00022771"/>
    </source>
</evidence>
<proteinExistence type="predicted"/>
<organism evidence="7 8">
    <name type="scientific">Pristionchus mayeri</name>
    <dbReference type="NCBI Taxonomy" id="1317129"/>
    <lineage>
        <taxon>Eukaryota</taxon>
        <taxon>Metazoa</taxon>
        <taxon>Ecdysozoa</taxon>
        <taxon>Nematoda</taxon>
        <taxon>Chromadorea</taxon>
        <taxon>Rhabditida</taxon>
        <taxon>Rhabditina</taxon>
        <taxon>Diplogasteromorpha</taxon>
        <taxon>Diplogasteroidea</taxon>
        <taxon>Neodiplogasteridae</taxon>
        <taxon>Pristionchus</taxon>
    </lineage>
</organism>
<dbReference type="EMBL" id="BTRK01000002">
    <property type="protein sequence ID" value="GMR38208.1"/>
    <property type="molecule type" value="Genomic_DNA"/>
</dbReference>